<accession>A0A840AJ88</accession>
<dbReference type="Proteomes" id="UP000553193">
    <property type="component" value="Unassembled WGS sequence"/>
</dbReference>
<proteinExistence type="predicted"/>
<organism evidence="1 2">
    <name type="scientific">Roseococcus suduntuyensis</name>
    <dbReference type="NCBI Taxonomy" id="455361"/>
    <lineage>
        <taxon>Bacteria</taxon>
        <taxon>Pseudomonadati</taxon>
        <taxon>Pseudomonadota</taxon>
        <taxon>Alphaproteobacteria</taxon>
        <taxon>Acetobacterales</taxon>
        <taxon>Roseomonadaceae</taxon>
        <taxon>Roseococcus</taxon>
    </lineage>
</organism>
<sequence>MTPTTRTLRDILEAAASARREGDAAAADWHEADAARLLRRLVAAPVPEQPEGRH</sequence>
<keyword evidence="2" id="KW-1185">Reference proteome</keyword>
<protein>
    <submittedName>
        <fullName evidence="1">Uncharacterized protein</fullName>
    </submittedName>
</protein>
<dbReference type="RefSeq" id="WP_184386338.1">
    <property type="nucleotide sequence ID" value="NZ_JACIDJ010000008.1"/>
</dbReference>
<dbReference type="EMBL" id="JACIDJ010000008">
    <property type="protein sequence ID" value="MBB3900105.1"/>
    <property type="molecule type" value="Genomic_DNA"/>
</dbReference>
<evidence type="ECO:0000313" key="1">
    <source>
        <dbReference type="EMBL" id="MBB3900105.1"/>
    </source>
</evidence>
<reference evidence="1 2" key="1">
    <citation type="submission" date="2020-08" db="EMBL/GenBank/DDBJ databases">
        <title>Genomic Encyclopedia of Type Strains, Phase IV (KMG-IV): sequencing the most valuable type-strain genomes for metagenomic binning, comparative biology and taxonomic classification.</title>
        <authorList>
            <person name="Goeker M."/>
        </authorList>
    </citation>
    <scope>NUCLEOTIDE SEQUENCE [LARGE SCALE GENOMIC DNA]</scope>
    <source>
        <strain evidence="1 2">DSM 19979</strain>
    </source>
</reference>
<dbReference type="AlphaFoldDB" id="A0A840AJ88"/>
<gene>
    <name evidence="1" type="ORF">GGQ83_003575</name>
</gene>
<evidence type="ECO:0000313" key="2">
    <source>
        <dbReference type="Proteomes" id="UP000553193"/>
    </source>
</evidence>
<name>A0A840AJ88_9PROT</name>
<comment type="caution">
    <text evidence="1">The sequence shown here is derived from an EMBL/GenBank/DDBJ whole genome shotgun (WGS) entry which is preliminary data.</text>
</comment>